<evidence type="ECO:0008006" key="8">
    <source>
        <dbReference type="Google" id="ProtNLM"/>
    </source>
</evidence>
<dbReference type="Pfam" id="PF08699">
    <property type="entry name" value="ArgoL1"/>
    <property type="match status" value="1"/>
</dbReference>
<protein>
    <recommendedName>
        <fullName evidence="8">Piwi domain-containing protein</fullName>
    </recommendedName>
</protein>
<dbReference type="FunFam" id="3.40.50.2300:FF:000110">
    <property type="entry name" value="Argonaute 10"/>
    <property type="match status" value="1"/>
</dbReference>
<dbReference type="Gramene" id="ONK75713">
    <property type="protein sequence ID" value="ONK75713"/>
    <property type="gene ID" value="A4U43_C03F19770"/>
</dbReference>
<evidence type="ECO:0000256" key="1">
    <source>
        <dbReference type="ARBA" id="ARBA00008201"/>
    </source>
</evidence>
<dbReference type="InterPro" id="IPR036397">
    <property type="entry name" value="RNaseH_sf"/>
</dbReference>
<dbReference type="PROSITE" id="PS50821">
    <property type="entry name" value="PAZ"/>
    <property type="match status" value="1"/>
</dbReference>
<dbReference type="Pfam" id="PF16488">
    <property type="entry name" value="ArgoL2"/>
    <property type="match status" value="1"/>
</dbReference>
<dbReference type="Pfam" id="PF16486">
    <property type="entry name" value="ArgoN"/>
    <property type="match status" value="1"/>
</dbReference>
<name>A0A5P1FDA5_ASPOF</name>
<dbReference type="InterPro" id="IPR032473">
    <property type="entry name" value="Argonaute_Mid_dom"/>
</dbReference>
<dbReference type="PANTHER" id="PTHR22891">
    <property type="entry name" value="EUKARYOTIC TRANSLATION INITIATION FACTOR 2C"/>
    <property type="match status" value="1"/>
</dbReference>
<dbReference type="SMART" id="SM00950">
    <property type="entry name" value="Piwi"/>
    <property type="match status" value="1"/>
</dbReference>
<evidence type="ECO:0000259" key="4">
    <source>
        <dbReference type="PROSITE" id="PS50821"/>
    </source>
</evidence>
<keyword evidence="7" id="KW-1185">Reference proteome</keyword>
<dbReference type="Gene3D" id="3.30.420.10">
    <property type="entry name" value="Ribonuclease H-like superfamily/Ribonuclease H"/>
    <property type="match status" value="2"/>
</dbReference>
<feature type="compositionally biased region" description="Basic residues" evidence="3">
    <location>
        <begin position="30"/>
        <end position="49"/>
    </location>
</feature>
<dbReference type="InterPro" id="IPR032472">
    <property type="entry name" value="ArgoL2"/>
</dbReference>
<feature type="domain" description="PAZ" evidence="4">
    <location>
        <begin position="304"/>
        <end position="417"/>
    </location>
</feature>
<dbReference type="SMART" id="SM00949">
    <property type="entry name" value="PAZ"/>
    <property type="match status" value="1"/>
</dbReference>
<dbReference type="Pfam" id="PF02170">
    <property type="entry name" value="PAZ"/>
    <property type="match status" value="1"/>
</dbReference>
<accession>A0A5P1FDA5</accession>
<dbReference type="GO" id="GO:0003723">
    <property type="term" value="F:RNA binding"/>
    <property type="evidence" value="ECO:0007669"/>
    <property type="project" value="InterPro"/>
</dbReference>
<dbReference type="FunFam" id="2.170.260.10:FF:000001">
    <property type="entry name" value="Protein argonaute-2"/>
    <property type="match status" value="1"/>
</dbReference>
<dbReference type="Pfam" id="PF02171">
    <property type="entry name" value="Piwi"/>
    <property type="match status" value="1"/>
</dbReference>
<dbReference type="Gene3D" id="2.170.260.10">
    <property type="entry name" value="paz domain"/>
    <property type="match status" value="1"/>
</dbReference>
<sequence>MASRGGHDGGRVDEGGKVAADGGGDMSAGRRTRRSRRRGGRGRRSRRRAPWSAFELRSLSIKWLPASHAVGIFESGGDLIASNLTDSHQRDDRGVGDRDQARTARTEELAWRRPRPACAGAVVGEGDAAPPASWVAITPEVTSRAVCRKIISELVNMYKDSHLGRLTPAYDGRKSLYTAGALPFTSQQFKIKLAEKDRGDKEFGVTIKYAGRADLHHLQQFLHGRQFDAPQETIQVLDVVLREYPSQNYVTVARSFFSKELGATKDIGDGLECWRGYYQSLRPTQMGLSLNIDIAATSFYKSISVIAFAKEYLNMRDAPRTLTEKQRIALKKALRGVRVEVTHRKDCRRRYKINGLTNEPLGQLMFPVDDKGNKMRVVQYFQEKYRCKLDYLTWPCIQCGSDSRPTHLPMEVCKIVEGQRFSKKLNEKQVTEILRATCQRPDKREKSIWEMVMENKYEDDKYAQEFGIKVAKQLTSVEARVLPPPMLKYHDSGKEKTCNPRVGAWNMINKKMVNGGKIDSWACVSFSRNLHPDAVNWFCQSLFGVCNNIGMSIARDPVIKVLYERANNVEGALRTVHAQATTALRGGTLQLLLIILPEISGSYGTIKRVCETELGLISQCCLPKHVQACKPQYMENVALKINVKAGGRNTVLSDALNRRMPFVSDKPTIIFGADVTHPQPGEDSSASIAAVVASMDWPEVTKYKGLISSQPHRQEIIKDLYTTTQDSQKGIISGGMISYARCTRSVSVVPPAYYAHLAAFRARYYVEGDSDVGSSSVGGTRVKSGDIRPIPRVKDNVKEVMFYC</sequence>
<dbReference type="Gene3D" id="3.40.50.2300">
    <property type="match status" value="1"/>
</dbReference>
<dbReference type="Pfam" id="PF16487">
    <property type="entry name" value="ArgoMid"/>
    <property type="match status" value="1"/>
</dbReference>
<feature type="domain" description="Piwi" evidence="5">
    <location>
        <begin position="591"/>
        <end position="720"/>
    </location>
</feature>
<evidence type="ECO:0000256" key="2">
    <source>
        <dbReference type="ARBA" id="ARBA00023158"/>
    </source>
</evidence>
<evidence type="ECO:0000256" key="3">
    <source>
        <dbReference type="SAM" id="MobiDB-lite"/>
    </source>
</evidence>
<feature type="region of interest" description="Disordered" evidence="3">
    <location>
        <begin position="84"/>
        <end position="107"/>
    </location>
</feature>
<dbReference type="InterPro" id="IPR036085">
    <property type="entry name" value="PAZ_dom_sf"/>
</dbReference>
<evidence type="ECO:0000313" key="7">
    <source>
        <dbReference type="Proteomes" id="UP000243459"/>
    </source>
</evidence>
<dbReference type="OMA" id="METCTIV"/>
<feature type="region of interest" description="Disordered" evidence="3">
    <location>
        <begin position="1"/>
        <end position="49"/>
    </location>
</feature>
<dbReference type="InterPro" id="IPR003100">
    <property type="entry name" value="PAZ_dom"/>
</dbReference>
<feature type="compositionally biased region" description="Basic and acidic residues" evidence="3">
    <location>
        <begin position="87"/>
        <end position="107"/>
    </location>
</feature>
<evidence type="ECO:0000313" key="6">
    <source>
        <dbReference type="EMBL" id="ONK75713.1"/>
    </source>
</evidence>
<dbReference type="Proteomes" id="UP000243459">
    <property type="component" value="Chromosome 3"/>
</dbReference>
<dbReference type="SMART" id="SM01163">
    <property type="entry name" value="DUF1785"/>
    <property type="match status" value="1"/>
</dbReference>
<gene>
    <name evidence="6" type="ORF">A4U43_C03F19770</name>
</gene>
<dbReference type="GO" id="GO:0031047">
    <property type="term" value="P:regulatory ncRNA-mediated gene silencing"/>
    <property type="evidence" value="ECO:0007669"/>
    <property type="project" value="UniProtKB-KW"/>
</dbReference>
<dbReference type="InterPro" id="IPR012337">
    <property type="entry name" value="RNaseH-like_sf"/>
</dbReference>
<dbReference type="InterPro" id="IPR032474">
    <property type="entry name" value="Argonaute_N"/>
</dbReference>
<dbReference type="AlphaFoldDB" id="A0A5P1FDA5"/>
<reference evidence="7" key="1">
    <citation type="journal article" date="2017" name="Nat. Commun.">
        <title>The asparagus genome sheds light on the origin and evolution of a young Y chromosome.</title>
        <authorList>
            <person name="Harkess A."/>
            <person name="Zhou J."/>
            <person name="Xu C."/>
            <person name="Bowers J.E."/>
            <person name="Van der Hulst R."/>
            <person name="Ayyampalayam S."/>
            <person name="Mercati F."/>
            <person name="Riccardi P."/>
            <person name="McKain M.R."/>
            <person name="Kakrana A."/>
            <person name="Tang H."/>
            <person name="Ray J."/>
            <person name="Groenendijk J."/>
            <person name="Arikit S."/>
            <person name="Mathioni S.M."/>
            <person name="Nakano M."/>
            <person name="Shan H."/>
            <person name="Telgmann-Rauber A."/>
            <person name="Kanno A."/>
            <person name="Yue Z."/>
            <person name="Chen H."/>
            <person name="Li W."/>
            <person name="Chen Y."/>
            <person name="Xu X."/>
            <person name="Zhang Y."/>
            <person name="Luo S."/>
            <person name="Chen H."/>
            <person name="Gao J."/>
            <person name="Mao Z."/>
            <person name="Pires J.C."/>
            <person name="Luo M."/>
            <person name="Kudrna D."/>
            <person name="Wing R.A."/>
            <person name="Meyers B.C."/>
            <person name="Yi K."/>
            <person name="Kong H."/>
            <person name="Lavrijsen P."/>
            <person name="Sunseri F."/>
            <person name="Falavigna A."/>
            <person name="Ye Y."/>
            <person name="Leebens-Mack J.H."/>
            <person name="Chen G."/>
        </authorList>
    </citation>
    <scope>NUCLEOTIDE SEQUENCE [LARGE SCALE GENOMIC DNA]</scope>
    <source>
        <strain evidence="7">cv. DH0086</strain>
    </source>
</reference>
<feature type="compositionally biased region" description="Basic and acidic residues" evidence="3">
    <location>
        <begin position="1"/>
        <end position="16"/>
    </location>
</feature>
<dbReference type="InterPro" id="IPR014811">
    <property type="entry name" value="ArgoL1"/>
</dbReference>
<dbReference type="SUPFAM" id="SSF101690">
    <property type="entry name" value="PAZ domain"/>
    <property type="match status" value="1"/>
</dbReference>
<proteinExistence type="inferred from homology"/>
<comment type="similarity">
    <text evidence="1">Belongs to the argonaute family. Ago subfamily.</text>
</comment>
<dbReference type="PROSITE" id="PS50822">
    <property type="entry name" value="PIWI"/>
    <property type="match status" value="1"/>
</dbReference>
<evidence type="ECO:0000259" key="5">
    <source>
        <dbReference type="PROSITE" id="PS50822"/>
    </source>
</evidence>
<dbReference type="EMBL" id="CM007383">
    <property type="protein sequence ID" value="ONK75713.1"/>
    <property type="molecule type" value="Genomic_DNA"/>
</dbReference>
<organism evidence="6 7">
    <name type="scientific">Asparagus officinalis</name>
    <name type="common">Garden asparagus</name>
    <dbReference type="NCBI Taxonomy" id="4686"/>
    <lineage>
        <taxon>Eukaryota</taxon>
        <taxon>Viridiplantae</taxon>
        <taxon>Streptophyta</taxon>
        <taxon>Embryophyta</taxon>
        <taxon>Tracheophyta</taxon>
        <taxon>Spermatophyta</taxon>
        <taxon>Magnoliopsida</taxon>
        <taxon>Liliopsida</taxon>
        <taxon>Asparagales</taxon>
        <taxon>Asparagaceae</taxon>
        <taxon>Asparagoideae</taxon>
        <taxon>Asparagus</taxon>
    </lineage>
</organism>
<dbReference type="InterPro" id="IPR003165">
    <property type="entry name" value="Piwi"/>
</dbReference>
<keyword evidence="2" id="KW-0943">RNA-mediated gene silencing</keyword>
<dbReference type="CDD" id="cd02846">
    <property type="entry name" value="PAZ_argonaute_like"/>
    <property type="match status" value="1"/>
</dbReference>
<dbReference type="SUPFAM" id="SSF53098">
    <property type="entry name" value="Ribonuclease H-like"/>
    <property type="match status" value="1"/>
</dbReference>